<dbReference type="InterPro" id="IPR000961">
    <property type="entry name" value="AGC-kinase_C"/>
</dbReference>
<dbReference type="InterPro" id="IPR000719">
    <property type="entry name" value="Prot_kinase_dom"/>
</dbReference>
<keyword evidence="4" id="KW-0140">cGMP</keyword>
<comment type="catalytic activity">
    <reaction evidence="12">
        <text>L-seryl-[protein] + ATP = O-phospho-L-seryl-[protein] + ADP + H(+)</text>
        <dbReference type="Rhea" id="RHEA:17989"/>
        <dbReference type="Rhea" id="RHEA-COMP:9863"/>
        <dbReference type="Rhea" id="RHEA-COMP:11604"/>
        <dbReference type="ChEBI" id="CHEBI:15378"/>
        <dbReference type="ChEBI" id="CHEBI:29999"/>
        <dbReference type="ChEBI" id="CHEBI:30616"/>
        <dbReference type="ChEBI" id="CHEBI:83421"/>
        <dbReference type="ChEBI" id="CHEBI:456216"/>
        <dbReference type="EC" id="2.7.11.12"/>
    </reaction>
</comment>
<evidence type="ECO:0000256" key="8">
    <source>
        <dbReference type="ARBA" id="ARBA00022777"/>
    </source>
</evidence>
<feature type="domain" description="Protein kinase" evidence="16">
    <location>
        <begin position="406"/>
        <end position="663"/>
    </location>
</feature>
<keyword evidence="6" id="KW-0808">Transferase</keyword>
<feature type="active site" description="Proton acceptor" evidence="13">
    <location>
        <position position="530"/>
    </location>
</feature>
<dbReference type="GO" id="GO:0046872">
    <property type="term" value="F:metal ion binding"/>
    <property type="evidence" value="ECO:0007669"/>
    <property type="project" value="UniProtKB-KW"/>
</dbReference>
<dbReference type="Gene3D" id="1.10.510.10">
    <property type="entry name" value="Transferase(Phosphotransferase) domain 1"/>
    <property type="match status" value="1"/>
</dbReference>
<dbReference type="GO" id="GO:0005952">
    <property type="term" value="C:cAMP-dependent protein kinase complex"/>
    <property type="evidence" value="ECO:0007669"/>
    <property type="project" value="TreeGrafter"/>
</dbReference>
<dbReference type="SUPFAM" id="SSF56112">
    <property type="entry name" value="Protein kinase-like (PK-like)"/>
    <property type="match status" value="1"/>
</dbReference>
<evidence type="ECO:0000256" key="1">
    <source>
        <dbReference type="ARBA" id="ARBA00006352"/>
    </source>
</evidence>
<evidence type="ECO:0000259" key="17">
    <source>
        <dbReference type="PROSITE" id="PS50042"/>
    </source>
</evidence>
<evidence type="ECO:0000256" key="7">
    <source>
        <dbReference type="ARBA" id="ARBA00022741"/>
    </source>
</evidence>
<dbReference type="InterPro" id="IPR008271">
    <property type="entry name" value="Ser/Thr_kinase_AS"/>
</dbReference>
<feature type="domain" description="Cyclic nucleotide-binding" evidence="17">
    <location>
        <begin position="1"/>
        <end position="82"/>
    </location>
</feature>
<dbReference type="GO" id="GO:0004691">
    <property type="term" value="F:cAMP-dependent protein kinase activity"/>
    <property type="evidence" value="ECO:0007669"/>
    <property type="project" value="TreeGrafter"/>
</dbReference>
<dbReference type="InterPro" id="IPR018488">
    <property type="entry name" value="cNMP-bd_CS"/>
</dbReference>
<dbReference type="PROSITE" id="PS50011">
    <property type="entry name" value="PROTEIN_KINASE_DOM"/>
    <property type="match status" value="1"/>
</dbReference>
<evidence type="ECO:0000256" key="11">
    <source>
        <dbReference type="ARBA" id="ARBA00047298"/>
    </source>
</evidence>
<feature type="binding site" evidence="15">
    <location>
        <position position="444"/>
    </location>
    <ligand>
        <name>ATP</name>
        <dbReference type="ChEBI" id="CHEBI:30616"/>
    </ligand>
</feature>
<dbReference type="PRINTS" id="PR00103">
    <property type="entry name" value="CAMPKINASE"/>
</dbReference>
<dbReference type="InterPro" id="IPR017441">
    <property type="entry name" value="Protein_kinase_ATP_BS"/>
</dbReference>
<comment type="similarity">
    <text evidence="1">Belongs to the protein kinase superfamily. AGC Ser/Thr protein kinase family. cGMP subfamily.</text>
</comment>
<dbReference type="InterPro" id="IPR014710">
    <property type="entry name" value="RmlC-like_jellyroll"/>
</dbReference>
<dbReference type="EC" id="2.7.11.12" evidence="2"/>
<feature type="binding site" evidence="14">
    <location>
        <begin position="412"/>
        <end position="420"/>
    </location>
    <ligand>
        <name>ATP</name>
        <dbReference type="ChEBI" id="CHEBI:30616"/>
    </ligand>
</feature>
<dbReference type="Pfam" id="PF00027">
    <property type="entry name" value="cNMP_binding"/>
    <property type="match status" value="3"/>
</dbReference>
<feature type="binding site" evidence="14">
    <location>
        <position position="435"/>
    </location>
    <ligand>
        <name>ATP</name>
        <dbReference type="ChEBI" id="CHEBI:30616"/>
    </ligand>
</feature>
<reference evidence="19" key="1">
    <citation type="submission" date="2021-01" db="EMBL/GenBank/DDBJ databases">
        <authorList>
            <person name="Corre E."/>
            <person name="Pelletier E."/>
            <person name="Niang G."/>
            <person name="Scheremetjew M."/>
            <person name="Finn R."/>
            <person name="Kale V."/>
            <person name="Holt S."/>
            <person name="Cochrane G."/>
            <person name="Meng A."/>
            <person name="Brown T."/>
            <person name="Cohen L."/>
        </authorList>
    </citation>
    <scope>NUCLEOTIDE SEQUENCE</scope>
    <source>
        <strain evidence="19">OF101</strain>
    </source>
</reference>
<evidence type="ECO:0000256" key="12">
    <source>
        <dbReference type="ARBA" id="ARBA00047462"/>
    </source>
</evidence>
<organism evidence="19">
    <name type="scientific">Alexandrium catenella</name>
    <name type="common">Red tide dinoflagellate</name>
    <name type="synonym">Gonyaulax catenella</name>
    <dbReference type="NCBI Taxonomy" id="2925"/>
    <lineage>
        <taxon>Eukaryota</taxon>
        <taxon>Sar</taxon>
        <taxon>Alveolata</taxon>
        <taxon>Dinophyceae</taxon>
        <taxon>Gonyaulacales</taxon>
        <taxon>Pyrocystaceae</taxon>
        <taxon>Alexandrium</taxon>
    </lineage>
</organism>
<dbReference type="PANTHER" id="PTHR24353">
    <property type="entry name" value="CYCLIC NUCLEOTIDE-DEPENDENT PROTEIN KINASE"/>
    <property type="match status" value="1"/>
</dbReference>
<evidence type="ECO:0000256" key="14">
    <source>
        <dbReference type="PIRSR" id="PIRSR000559-2"/>
    </source>
</evidence>
<dbReference type="InterPro" id="IPR011009">
    <property type="entry name" value="Kinase-like_dom_sf"/>
</dbReference>
<dbReference type="EMBL" id="HBGE01092600">
    <property type="protein sequence ID" value="CAD9178361.1"/>
    <property type="molecule type" value="Transcribed_RNA"/>
</dbReference>
<keyword evidence="9 14" id="KW-0067">ATP-binding</keyword>
<evidence type="ECO:0000256" key="10">
    <source>
        <dbReference type="ARBA" id="ARBA00022992"/>
    </source>
</evidence>
<dbReference type="PIRSF" id="PIRSF000559">
    <property type="entry name" value="cGMP-dep_kinase"/>
    <property type="match status" value="1"/>
</dbReference>
<dbReference type="InterPro" id="IPR000595">
    <property type="entry name" value="cNMP-bd_dom"/>
</dbReference>
<dbReference type="PANTHER" id="PTHR24353:SF139">
    <property type="match status" value="1"/>
</dbReference>
<dbReference type="AlphaFoldDB" id="A0A7S1RWV9"/>
<evidence type="ECO:0000256" key="2">
    <source>
        <dbReference type="ARBA" id="ARBA00012428"/>
    </source>
</evidence>
<dbReference type="PROSITE" id="PS00107">
    <property type="entry name" value="PROTEIN_KINASE_ATP"/>
    <property type="match status" value="1"/>
</dbReference>
<keyword evidence="3" id="KW-0723">Serine/threonine-protein kinase</keyword>
<dbReference type="GO" id="GO:0005524">
    <property type="term" value="F:ATP binding"/>
    <property type="evidence" value="ECO:0007669"/>
    <property type="project" value="UniProtKB-UniRule"/>
</dbReference>
<evidence type="ECO:0000256" key="15">
    <source>
        <dbReference type="PROSITE-ProRule" id="PRU10141"/>
    </source>
</evidence>
<evidence type="ECO:0000256" key="4">
    <source>
        <dbReference type="ARBA" id="ARBA00022535"/>
    </source>
</evidence>
<gene>
    <name evidence="19" type="ORF">ACAT0790_LOCUS55130</name>
</gene>
<dbReference type="PROSITE" id="PS00888">
    <property type="entry name" value="CNMP_BINDING_1"/>
    <property type="match status" value="1"/>
</dbReference>
<sequence length="721" mass="79242">MDEKVELAGTTIISQGEEGDMLFVIQKGDCSVEVDGNAVTKLKAGDYFGENALLREEPRSATIRATTEVSLLSINRAKFQRLGLHQKLEFPKRGAVAGGGGAKIEVKPPSPKTPEEKKLMVAGLRGNKNLETMVMLDDSKIEQMISLMWKESVPRGNEIIKQGDLNADYFYIIIEGEFEVQVKQASEAQSAEGAAAASTATLTQGMSFGELALMYLAPRAATITAKTDGTVMIIDRVQFKSILASASAEAAKQYIKLLDKVELLNPLKDDEKFELAKALNEMSFSKDENIFKQGEKGDLFYILIDGSVSIVKDGKEVNNLKASAQEAQFFGERALLTNEPRAATVNVTSETATALTVDKVSFDMLIGPLEELKKRGKDGNDAVLKVRPVRREESMKRFGQIPRKELKRHALLGCGGFGAVEMAEHVKTGKTYALKALSKGYVVKSGMQASVMSEKNVQMMCDSPFVVRLYETYNGDQSLYFLLELALGGELYATYNKKNLWGQEALAKFYVAGTTLAFQHLHGKKIIYRDLKPENLLLNDTGHVKLTDMGLAKVSAGKTFTTCGTPDYFAPEMIASKGHTHAVDWWTLGVLTFELLTGHPPFESATPMQIYSKVTKGIGRVGFPKTCKGSAEHLVKSLCNSNPSERLPMKKGDINNIKQHPFYDGFDWGAMESASLQPPYVPTVNGNKDATNFMARKEDMPPIILYKEDKSGWDKGFATSS</sequence>
<dbReference type="PROSITE" id="PS51285">
    <property type="entry name" value="AGC_KINASE_CTER"/>
    <property type="match status" value="1"/>
</dbReference>
<name>A0A7S1RWV9_ALECA</name>
<evidence type="ECO:0000256" key="3">
    <source>
        <dbReference type="ARBA" id="ARBA00022527"/>
    </source>
</evidence>
<evidence type="ECO:0000259" key="18">
    <source>
        <dbReference type="PROSITE" id="PS51285"/>
    </source>
</evidence>
<evidence type="ECO:0000256" key="6">
    <source>
        <dbReference type="ARBA" id="ARBA00022679"/>
    </source>
</evidence>
<evidence type="ECO:0000256" key="13">
    <source>
        <dbReference type="PIRSR" id="PIRSR000559-1"/>
    </source>
</evidence>
<feature type="domain" description="AGC-kinase C-terminal" evidence="18">
    <location>
        <begin position="664"/>
        <end position="721"/>
    </location>
</feature>
<dbReference type="PROSITE" id="PS00108">
    <property type="entry name" value="PROTEIN_KINASE_ST"/>
    <property type="match status" value="1"/>
</dbReference>
<comment type="catalytic activity">
    <reaction evidence="11">
        <text>L-threonyl-[protein] + ATP = O-phospho-L-threonyl-[protein] + ADP + H(+)</text>
        <dbReference type="Rhea" id="RHEA:46608"/>
        <dbReference type="Rhea" id="RHEA-COMP:11060"/>
        <dbReference type="Rhea" id="RHEA-COMP:11605"/>
        <dbReference type="ChEBI" id="CHEBI:15378"/>
        <dbReference type="ChEBI" id="CHEBI:30013"/>
        <dbReference type="ChEBI" id="CHEBI:30616"/>
        <dbReference type="ChEBI" id="CHEBI:61977"/>
        <dbReference type="ChEBI" id="CHEBI:456216"/>
        <dbReference type="EC" id="2.7.11.12"/>
    </reaction>
</comment>
<dbReference type="CDD" id="cd00038">
    <property type="entry name" value="CAP_ED"/>
    <property type="match status" value="3"/>
</dbReference>
<dbReference type="SMART" id="SM00220">
    <property type="entry name" value="S_TKc"/>
    <property type="match status" value="1"/>
</dbReference>
<proteinExistence type="inferred from homology"/>
<evidence type="ECO:0000313" key="19">
    <source>
        <dbReference type="EMBL" id="CAD9178361.1"/>
    </source>
</evidence>
<keyword evidence="8" id="KW-0418">Kinase</keyword>
<dbReference type="SMART" id="SM00100">
    <property type="entry name" value="cNMP"/>
    <property type="match status" value="3"/>
</dbReference>
<evidence type="ECO:0000256" key="9">
    <source>
        <dbReference type="ARBA" id="ARBA00022840"/>
    </source>
</evidence>
<dbReference type="Gene3D" id="3.30.200.20">
    <property type="entry name" value="Phosphorylase Kinase, domain 1"/>
    <property type="match status" value="1"/>
</dbReference>
<keyword evidence="7 14" id="KW-0547">Nucleotide-binding</keyword>
<dbReference type="GO" id="GO:0030553">
    <property type="term" value="F:cGMP binding"/>
    <property type="evidence" value="ECO:0007669"/>
    <property type="project" value="UniProtKB-KW"/>
</dbReference>
<dbReference type="FunFam" id="1.10.510.10:FF:000048">
    <property type="entry name" value="Protein kinase C"/>
    <property type="match status" value="1"/>
</dbReference>
<feature type="domain" description="Cyclic nucleotide-binding" evidence="17">
    <location>
        <begin position="263"/>
        <end position="375"/>
    </location>
</feature>
<dbReference type="PROSITE" id="PS50042">
    <property type="entry name" value="CNMP_BINDING_3"/>
    <property type="match status" value="3"/>
</dbReference>
<keyword evidence="10" id="KW-0142">cGMP-binding</keyword>
<dbReference type="InterPro" id="IPR018490">
    <property type="entry name" value="cNMP-bd_dom_sf"/>
</dbReference>
<protein>
    <recommendedName>
        <fullName evidence="2">cGMP-dependent protein kinase</fullName>
        <ecNumber evidence="2">2.7.11.12</ecNumber>
    </recommendedName>
</protein>
<dbReference type="InterPro" id="IPR002374">
    <property type="entry name" value="cGMP_dep_kinase"/>
</dbReference>
<dbReference type="PROSITE" id="PS00889">
    <property type="entry name" value="CNMP_BINDING_2"/>
    <property type="match status" value="3"/>
</dbReference>
<dbReference type="Pfam" id="PF00069">
    <property type="entry name" value="Pkinase"/>
    <property type="match status" value="1"/>
</dbReference>
<feature type="domain" description="Cyclic nucleotide-binding" evidence="17">
    <location>
        <begin position="132"/>
        <end position="260"/>
    </location>
</feature>
<keyword evidence="5" id="KW-0597">Phosphoprotein</keyword>
<evidence type="ECO:0000259" key="16">
    <source>
        <dbReference type="PROSITE" id="PS50011"/>
    </source>
</evidence>
<dbReference type="GO" id="GO:0004692">
    <property type="term" value="F:cGMP-dependent protein kinase activity"/>
    <property type="evidence" value="ECO:0007669"/>
    <property type="project" value="UniProtKB-EC"/>
</dbReference>
<dbReference type="SUPFAM" id="SSF51206">
    <property type="entry name" value="cAMP-binding domain-like"/>
    <property type="match status" value="3"/>
</dbReference>
<dbReference type="Gene3D" id="2.60.120.10">
    <property type="entry name" value="Jelly Rolls"/>
    <property type="match status" value="3"/>
</dbReference>
<accession>A0A7S1RWV9</accession>
<evidence type="ECO:0000256" key="5">
    <source>
        <dbReference type="ARBA" id="ARBA00022553"/>
    </source>
</evidence>